<proteinExistence type="predicted"/>
<dbReference type="EMBL" id="CAJNOJ010000013">
    <property type="protein sequence ID" value="CAF0800225.1"/>
    <property type="molecule type" value="Genomic_DNA"/>
</dbReference>
<dbReference type="OrthoDB" id="10013157at2759"/>
<reference evidence="2" key="1">
    <citation type="submission" date="2021-02" db="EMBL/GenBank/DDBJ databases">
        <authorList>
            <person name="Nowell W R."/>
        </authorList>
    </citation>
    <scope>NUCLEOTIDE SEQUENCE</scope>
</reference>
<feature type="region of interest" description="Disordered" evidence="1">
    <location>
        <begin position="261"/>
        <end position="292"/>
    </location>
</feature>
<dbReference type="InterPro" id="IPR044926">
    <property type="entry name" value="RGS_subdomain_2"/>
</dbReference>
<dbReference type="GO" id="GO:0005634">
    <property type="term" value="C:nucleus"/>
    <property type="evidence" value="ECO:0007669"/>
    <property type="project" value="TreeGrafter"/>
</dbReference>
<dbReference type="InterPro" id="IPR036305">
    <property type="entry name" value="RGS_sf"/>
</dbReference>
<sequence>MPEQSSASVTDSCSIHDFDELLSLDDIFVDYFNEYLRLGTFVYKIKYNRELNTFIEKRPDKLFDIDDLNLPNESEQSSNDADRMSVLSGFSNSIQLDEIPDEIIKNNSKAERTRQAQVMDWVKNERLGLFWRTELYRQYKLCKLLLRPLATQKEASEYSSQGIGGYSRQSVYTAARTLSTENSNVNTHGQAVTFEEGEEQEDLESNEHSANANTMFDNNIMASEFLRMPRPMPRPGSRAYSVPANLARSRSAFLPNFFPKTSSKLSKRSSSSKTSQRKSIPKDDENISISDANEPGSLSIYSSIKVRYFEESDTEEDNEDIGQFGLELESSNNQLKYKYLGSHKGMQEFVRFLQTTKGGYDLYRFWMDCEFFNDTMAGLDQIENVVARTRLFRDLNEGKYHLPFMRHLQNKIRRAYAETAGVLTHDVFYQVQYDVLRRLRTYWSARFIIHQLFQQHHSNFEFPTELKPPAKVCLYPIDQRAQANLVEMTRVFLSDDYTTNEKIIPDMKTDDFQDDSEQSFNNEFMRRYTNIIRKDKQAGGLFLRYLTFSERRLLPLILFCYDVDDFRYSNLDDKILESQHGLSILNTYFGNSAKLSLDQFMPDIQINRWVETFHQYKFDKLTFEPLFKRALLILKGAWLRCIKEDVNSFTLAYYITTPPGASINGSDSEDNKLEQEEIYDDELTENDEEQFSVLSRKRIKRICTPETEIQLSDDTIYVKRPWLDRFLSSATRRSKRAGNERELTEEERERLRAERLERLRLIELNRKKALRAARERRRKANEKGQDGDEEGKTRRFPGLYIDELLPTATASLVKDVQRLLLTTFNRSIKSSKTAAAKLEHKLCLVFEIVKLMELTNPYEKQQNIDRLRKIYFDSHSKRNILPLTVEQNEILAANNGRPDMNLFQLLFHDLRAELEDEFIRFGEERIKLFGLDSIDDFMLKTLDELTALFNSVEDGFELGDDDDDDFQALFDPDAGKSTSNDDGTGKATKKHYTELYQLLTDATIGRYNERFYYFYAYLTHWVDPQRAPYLDQDLLYCIDVNRLKEIANDALYQQKVRYILDIYLESTTSTNSYTCHLDLANTDLQVRMLKALQKYLTTGANDFSSLDEARSILIKDVLVYYYAGFKAYLMRLDANRKRPRYVVKLEEKLNLHQQQRAEKIERASARASPTTAAKNISTQKAPPLQSKQGKPTTPVDITVMTKTQRLLNERVKAFETMEPAKVNDVAFPDVTKAASIGSAATNSKLRSINTQDVQVASTERINSEKEKQHRGPITVQYTLTSGLTIKYSDGRSAIEGVHTGSGISLHAPRSSMAHSAESTNDQ</sequence>
<feature type="region of interest" description="Disordered" evidence="1">
    <location>
        <begin position="1160"/>
        <end position="1194"/>
    </location>
</feature>
<feature type="region of interest" description="Disordered" evidence="1">
    <location>
        <begin position="773"/>
        <end position="792"/>
    </location>
</feature>
<feature type="compositionally biased region" description="Polar residues" evidence="1">
    <location>
        <begin position="1174"/>
        <end position="1191"/>
    </location>
</feature>
<feature type="compositionally biased region" description="Low complexity" evidence="1">
    <location>
        <begin position="261"/>
        <end position="278"/>
    </location>
</feature>
<dbReference type="Gene3D" id="1.10.167.10">
    <property type="entry name" value="Regulator of G-protein Signalling 4, domain 2"/>
    <property type="match status" value="1"/>
</dbReference>
<evidence type="ECO:0000313" key="2">
    <source>
        <dbReference type="EMBL" id="CAF0745935.1"/>
    </source>
</evidence>
<protein>
    <recommendedName>
        <fullName evidence="5">RGS domain-containing protein</fullName>
    </recommendedName>
</protein>
<dbReference type="PANTHER" id="PTHR46583">
    <property type="entry name" value="REGULATOR OF G-PROTEIN SIGNALING 22"/>
    <property type="match status" value="1"/>
</dbReference>
<dbReference type="SUPFAM" id="SSF48097">
    <property type="entry name" value="Regulator of G-protein signaling, RGS"/>
    <property type="match status" value="1"/>
</dbReference>
<organism evidence="2 4">
    <name type="scientific">Adineta ricciae</name>
    <name type="common">Rotifer</name>
    <dbReference type="NCBI Taxonomy" id="249248"/>
    <lineage>
        <taxon>Eukaryota</taxon>
        <taxon>Metazoa</taxon>
        <taxon>Spiralia</taxon>
        <taxon>Gnathifera</taxon>
        <taxon>Rotifera</taxon>
        <taxon>Eurotatoria</taxon>
        <taxon>Bdelloidea</taxon>
        <taxon>Adinetida</taxon>
        <taxon>Adinetidae</taxon>
        <taxon>Adineta</taxon>
    </lineage>
</organism>
<dbReference type="Proteomes" id="UP000663852">
    <property type="component" value="Unassembled WGS sequence"/>
</dbReference>
<feature type="region of interest" description="Disordered" evidence="1">
    <location>
        <begin position="1296"/>
        <end position="1322"/>
    </location>
</feature>
<dbReference type="GO" id="GO:0009966">
    <property type="term" value="P:regulation of signal transduction"/>
    <property type="evidence" value="ECO:0007669"/>
    <property type="project" value="InterPro"/>
</dbReference>
<accession>A0A813NXB4</accession>
<dbReference type="PANTHER" id="PTHR46583:SF2">
    <property type="entry name" value="RGS DOMAIN-CONTAINING PROTEIN"/>
    <property type="match status" value="1"/>
</dbReference>
<dbReference type="Proteomes" id="UP000663828">
    <property type="component" value="Unassembled WGS sequence"/>
</dbReference>
<comment type="caution">
    <text evidence="2">The sequence shown here is derived from an EMBL/GenBank/DDBJ whole genome shotgun (WGS) entry which is preliminary data.</text>
</comment>
<dbReference type="InterPro" id="IPR042651">
    <property type="entry name" value="Rgs22"/>
</dbReference>
<feature type="compositionally biased region" description="Polar residues" evidence="1">
    <location>
        <begin position="1312"/>
        <end position="1322"/>
    </location>
</feature>
<evidence type="ECO:0008006" key="5">
    <source>
        <dbReference type="Google" id="ProtNLM"/>
    </source>
</evidence>
<gene>
    <name evidence="3" type="ORF">EDS130_LOCUS4811</name>
    <name evidence="2" type="ORF">XAT740_LOCUS155</name>
</gene>
<evidence type="ECO:0000256" key="1">
    <source>
        <dbReference type="SAM" id="MobiDB-lite"/>
    </source>
</evidence>
<dbReference type="GO" id="GO:0005737">
    <property type="term" value="C:cytoplasm"/>
    <property type="evidence" value="ECO:0007669"/>
    <property type="project" value="TreeGrafter"/>
</dbReference>
<dbReference type="EMBL" id="CAJNOR010000004">
    <property type="protein sequence ID" value="CAF0745935.1"/>
    <property type="molecule type" value="Genomic_DNA"/>
</dbReference>
<evidence type="ECO:0000313" key="3">
    <source>
        <dbReference type="EMBL" id="CAF0800225.1"/>
    </source>
</evidence>
<keyword evidence="4" id="KW-1185">Reference proteome</keyword>
<evidence type="ECO:0000313" key="4">
    <source>
        <dbReference type="Proteomes" id="UP000663828"/>
    </source>
</evidence>
<feature type="compositionally biased region" description="Basic and acidic residues" evidence="1">
    <location>
        <begin position="781"/>
        <end position="792"/>
    </location>
</feature>
<dbReference type="GO" id="GO:0001965">
    <property type="term" value="F:G-protein alpha-subunit binding"/>
    <property type="evidence" value="ECO:0007669"/>
    <property type="project" value="InterPro"/>
</dbReference>
<name>A0A813NXB4_ADIRI</name>